<sequence>MTLRSLAGAIALGCAGLLASPLHAANGTFNTLSYNVAETPTAYNGGSNAHSRVISCYLRQFGIANVQEDFLWHAALYDTCDNHPYRTPTSGTAGIGDGLNTLSTYWFDDLDRVTWTQRADSDALTPKGFSLVRTRLAEGVYLDFYNLHAQSGTSSTDLADSESDVAQILSYIEANSAGNAVMVMGDTNTRYTRAGQNMWEFLHHGFSDAWIEAVRGGAVPPIGDALVCGSVQTARPDCEIVDKVLWRNNGFLNLQATSYVDRQDALDPTGAQLSDHHPIEVDWSFSTAANRRMSDQFGGPHGTSYNDVSALPANPVVSKLTIRTGNRVDQVELTLSNGYVFSHGGSGGTAQSLPLGGGEYLTSVSLCSAEYQGHTRIFSIAFSTSAGRTLSGGATTSSCTSYAAPSGWQIAGFHGRSGDEMDKLGVVYAPVSTTAAPARQPVRIVNRTSALCMDVNGGTMADGTAVIQWYCNGSANQTWSYDDASGMIRSMQDPHYCLDNNGTYGDGAQLIIWTCTGNNNQRFRYDATAGTIALRSYAVEVVSQNGTSVGNQLLTSTGSAAGSQLWSLTP</sequence>
<dbReference type="InterPro" id="IPR000300">
    <property type="entry name" value="IPPc"/>
</dbReference>
<dbReference type="PROSITE" id="PS51752">
    <property type="entry name" value="JACALIN_LECTIN"/>
    <property type="match status" value="1"/>
</dbReference>
<accession>A0ABY3RJ63</accession>
<dbReference type="InterPro" id="IPR000772">
    <property type="entry name" value="Ricin_B_lectin"/>
</dbReference>
<organism evidence="3 4">
    <name type="scientific">Bradyrhizobium ontarionense</name>
    <dbReference type="NCBI Taxonomy" id="2898149"/>
    <lineage>
        <taxon>Bacteria</taxon>
        <taxon>Pseudomonadati</taxon>
        <taxon>Pseudomonadota</taxon>
        <taxon>Alphaproteobacteria</taxon>
        <taxon>Hyphomicrobiales</taxon>
        <taxon>Nitrobacteraceae</taxon>
        <taxon>Bradyrhizobium</taxon>
    </lineage>
</organism>
<dbReference type="InterPro" id="IPR036691">
    <property type="entry name" value="Endo/exonu/phosph_ase_sf"/>
</dbReference>
<feature type="domain" description="Jacalin-type lectin" evidence="2">
    <location>
        <begin position="291"/>
        <end position="430"/>
    </location>
</feature>
<dbReference type="Pfam" id="PF01419">
    <property type="entry name" value="Jacalin"/>
    <property type="match status" value="1"/>
</dbReference>
<evidence type="ECO:0000313" key="3">
    <source>
        <dbReference type="EMBL" id="UFZ07127.1"/>
    </source>
</evidence>
<evidence type="ECO:0000259" key="2">
    <source>
        <dbReference type="PROSITE" id="PS51752"/>
    </source>
</evidence>
<dbReference type="PROSITE" id="PS50231">
    <property type="entry name" value="RICIN_B_LECTIN"/>
    <property type="match status" value="1"/>
</dbReference>
<dbReference type="EMBL" id="CP088156">
    <property type="protein sequence ID" value="UFZ07127.1"/>
    <property type="molecule type" value="Genomic_DNA"/>
</dbReference>
<dbReference type="SUPFAM" id="SSF56219">
    <property type="entry name" value="DNase I-like"/>
    <property type="match status" value="1"/>
</dbReference>
<dbReference type="Gene3D" id="3.60.10.10">
    <property type="entry name" value="Endonuclease/exonuclease/phosphatase"/>
    <property type="match status" value="1"/>
</dbReference>
<dbReference type="SMART" id="SM00458">
    <property type="entry name" value="RICIN"/>
    <property type="match status" value="1"/>
</dbReference>
<dbReference type="CDD" id="cd09615">
    <property type="entry name" value="Jacalin_EEP"/>
    <property type="match status" value="1"/>
</dbReference>
<dbReference type="SUPFAM" id="SSF51101">
    <property type="entry name" value="Mannose-binding lectins"/>
    <property type="match status" value="1"/>
</dbReference>
<dbReference type="Pfam" id="PF22669">
    <property type="entry name" value="Exo_endo_phos2"/>
    <property type="match status" value="1"/>
</dbReference>
<proteinExistence type="predicted"/>
<reference evidence="3" key="1">
    <citation type="journal article" date="2024" name="Antonie Van Leeuwenhoek">
        <title>Bradyrhizobium ontarionense sp. nov., a novel bacterial symbiont isolated from Aeschynomene indica (Indian jointvetch), harbours photosynthesis, nitrogen fixation and nitrous oxide (N2O) reductase genes.</title>
        <authorList>
            <person name="Bromfield E.S.P."/>
            <person name="Cloutier S."/>
        </authorList>
    </citation>
    <scope>NUCLEOTIDE SEQUENCE</scope>
    <source>
        <strain evidence="3">A19</strain>
    </source>
</reference>
<dbReference type="RefSeq" id="WP_231326580.1">
    <property type="nucleotide sequence ID" value="NZ_CP088156.1"/>
</dbReference>
<evidence type="ECO:0000256" key="1">
    <source>
        <dbReference type="SAM" id="SignalP"/>
    </source>
</evidence>
<dbReference type="SMART" id="SM00915">
    <property type="entry name" value="Jacalin"/>
    <property type="match status" value="1"/>
</dbReference>
<dbReference type="SUPFAM" id="SSF50370">
    <property type="entry name" value="Ricin B-like lectins"/>
    <property type="match status" value="1"/>
</dbReference>
<name>A0ABY3RJ63_9BRAD</name>
<dbReference type="Gene3D" id="2.100.10.30">
    <property type="entry name" value="Jacalin-like lectin domain"/>
    <property type="match status" value="1"/>
</dbReference>
<dbReference type="InterPro" id="IPR035992">
    <property type="entry name" value="Ricin_B-like_lectins"/>
</dbReference>
<dbReference type="InterPro" id="IPR036404">
    <property type="entry name" value="Jacalin-like_lectin_dom_sf"/>
</dbReference>
<protein>
    <submittedName>
        <fullName evidence="3">Ricin-type beta-trefoil lectin domain protein</fullName>
    </submittedName>
</protein>
<dbReference type="Gene3D" id="2.80.10.50">
    <property type="match status" value="1"/>
</dbReference>
<dbReference type="InterPro" id="IPR001229">
    <property type="entry name" value="Jacalin-like_lectin_dom"/>
</dbReference>
<feature type="chain" id="PRO_5046171468" evidence="1">
    <location>
        <begin position="25"/>
        <end position="570"/>
    </location>
</feature>
<dbReference type="Proteomes" id="UP001431010">
    <property type="component" value="Chromosome"/>
</dbReference>
<gene>
    <name evidence="3" type="ORF">LQG66_12825</name>
</gene>
<evidence type="ECO:0000313" key="4">
    <source>
        <dbReference type="Proteomes" id="UP001431010"/>
    </source>
</evidence>
<keyword evidence="4" id="KW-1185">Reference proteome</keyword>
<feature type="signal peptide" evidence="1">
    <location>
        <begin position="1"/>
        <end position="24"/>
    </location>
</feature>
<dbReference type="CDD" id="cd00161">
    <property type="entry name" value="beta-trefoil_Ricin-like"/>
    <property type="match status" value="1"/>
</dbReference>
<keyword evidence="1" id="KW-0732">Signal</keyword>
<dbReference type="Pfam" id="PF00652">
    <property type="entry name" value="Ricin_B_lectin"/>
    <property type="match status" value="1"/>
</dbReference>